<comment type="similarity">
    <text evidence="1 5 6">Belongs to the bacterial ribosomal protein bL35 family.</text>
</comment>
<dbReference type="Gene3D" id="4.10.410.60">
    <property type="match status" value="1"/>
</dbReference>
<evidence type="ECO:0000256" key="2">
    <source>
        <dbReference type="ARBA" id="ARBA00022980"/>
    </source>
</evidence>
<dbReference type="InterPro" id="IPR037229">
    <property type="entry name" value="Ribosomal_bL35_sf"/>
</dbReference>
<dbReference type="PRINTS" id="PR00064">
    <property type="entry name" value="RIBOSOMALL35"/>
</dbReference>
<dbReference type="Proteomes" id="UP000008305">
    <property type="component" value="Chromosome"/>
</dbReference>
<feature type="region of interest" description="Disordered" evidence="7">
    <location>
        <begin position="1"/>
        <end position="55"/>
    </location>
</feature>
<evidence type="ECO:0000256" key="4">
    <source>
        <dbReference type="ARBA" id="ARBA00071664"/>
    </source>
</evidence>
<name>A0AA34RC92_CHLPE</name>
<feature type="compositionally biased region" description="Basic residues" evidence="7">
    <location>
        <begin position="23"/>
        <end position="45"/>
    </location>
</feature>
<dbReference type="PROSITE" id="PS00936">
    <property type="entry name" value="RIBOSOMAL_L35"/>
    <property type="match status" value="1"/>
</dbReference>
<dbReference type="GO" id="GO:0003735">
    <property type="term" value="F:structural constituent of ribosome"/>
    <property type="evidence" value="ECO:0007669"/>
    <property type="project" value="InterPro"/>
</dbReference>
<dbReference type="RefSeq" id="WP_013712156.1">
    <property type="nucleotide sequence ID" value="NC_015408.1"/>
</dbReference>
<evidence type="ECO:0000256" key="6">
    <source>
        <dbReference type="RuleBase" id="RU000568"/>
    </source>
</evidence>
<sequence>MPKMKSNKSVAARFKVTGSGLLKRNRPGKRHKLSKKSSQAKRNLSKHPIVDRGQVGMYKRMMLV</sequence>
<protein>
    <recommendedName>
        <fullName evidence="4 5">Large ribosomal subunit protein bL35</fullName>
    </recommendedName>
</protein>
<keyword evidence="9" id="KW-1185">Reference proteome</keyword>
<dbReference type="KEGG" id="cpm:G5S_0043"/>
<keyword evidence="2 5" id="KW-0689">Ribosomal protein</keyword>
<dbReference type="FunFam" id="4.10.410.60:FF:000001">
    <property type="entry name" value="50S ribosomal protein L35"/>
    <property type="match status" value="1"/>
</dbReference>
<dbReference type="GO" id="GO:0006412">
    <property type="term" value="P:translation"/>
    <property type="evidence" value="ECO:0007669"/>
    <property type="project" value="UniProtKB-UniRule"/>
</dbReference>
<dbReference type="InterPro" id="IPR021137">
    <property type="entry name" value="Ribosomal_bL35-like"/>
</dbReference>
<dbReference type="SUPFAM" id="SSF143034">
    <property type="entry name" value="L35p-like"/>
    <property type="match status" value="1"/>
</dbReference>
<evidence type="ECO:0000256" key="3">
    <source>
        <dbReference type="ARBA" id="ARBA00023274"/>
    </source>
</evidence>
<evidence type="ECO:0000313" key="8">
    <source>
        <dbReference type="EMBL" id="AEB41077.1"/>
    </source>
</evidence>
<dbReference type="Pfam" id="PF01632">
    <property type="entry name" value="Ribosomal_L35p"/>
    <property type="match status" value="1"/>
</dbReference>
<gene>
    <name evidence="5 8" type="primary">rpmI</name>
    <name evidence="8" type="ordered locus">G5S_0043</name>
</gene>
<dbReference type="InterPro" id="IPR018265">
    <property type="entry name" value="Ribosomal_bL35_CS"/>
</dbReference>
<dbReference type="NCBIfam" id="TIGR00001">
    <property type="entry name" value="rpmI_bact"/>
    <property type="match status" value="1"/>
</dbReference>
<dbReference type="PANTHER" id="PTHR33343:SF1">
    <property type="entry name" value="LARGE RIBOSOMAL SUBUNIT PROTEIN BL35M"/>
    <property type="match status" value="1"/>
</dbReference>
<dbReference type="EMBL" id="CP002608">
    <property type="protein sequence ID" value="AEB41077.1"/>
    <property type="molecule type" value="Genomic_DNA"/>
</dbReference>
<dbReference type="PANTHER" id="PTHR33343">
    <property type="entry name" value="54S RIBOSOMAL PROTEIN BL35M"/>
    <property type="match status" value="1"/>
</dbReference>
<dbReference type="GO" id="GO:0022625">
    <property type="term" value="C:cytosolic large ribosomal subunit"/>
    <property type="evidence" value="ECO:0007669"/>
    <property type="project" value="TreeGrafter"/>
</dbReference>
<dbReference type="GeneID" id="99718109"/>
<accession>A0AA34RC92</accession>
<reference evidence="8 9" key="1">
    <citation type="journal article" date="2011" name="J. Bacteriol.">
        <title>Genome sequence of the obligate intracellular animal pathogen Chlamydia pecorum E58.</title>
        <authorList>
            <person name="Mojica S."/>
            <person name="Huot Creasy H."/>
            <person name="Daugherty S."/>
            <person name="Read T.D."/>
            <person name="Kim T."/>
            <person name="Kaltenboeck B."/>
            <person name="Bavoil P."/>
            <person name="Myers G.S."/>
        </authorList>
    </citation>
    <scope>NUCLEOTIDE SEQUENCE [LARGE SCALE GENOMIC DNA]</scope>
    <source>
        <strain evidence="8 9">E58</strain>
    </source>
</reference>
<evidence type="ECO:0000313" key="9">
    <source>
        <dbReference type="Proteomes" id="UP000008305"/>
    </source>
</evidence>
<evidence type="ECO:0000256" key="7">
    <source>
        <dbReference type="SAM" id="MobiDB-lite"/>
    </source>
</evidence>
<keyword evidence="3 5" id="KW-0687">Ribonucleoprotein</keyword>
<evidence type="ECO:0000256" key="1">
    <source>
        <dbReference type="ARBA" id="ARBA00006598"/>
    </source>
</evidence>
<organism evidence="8 9">
    <name type="scientific">Chlamydia pecorum (strain ATCC VR-628 / DSM 29919 / E58)</name>
    <name type="common">Chlamydophila pecorum</name>
    <dbReference type="NCBI Taxonomy" id="331635"/>
    <lineage>
        <taxon>Bacteria</taxon>
        <taxon>Pseudomonadati</taxon>
        <taxon>Chlamydiota</taxon>
        <taxon>Chlamydiia</taxon>
        <taxon>Chlamydiales</taxon>
        <taxon>Chlamydiaceae</taxon>
        <taxon>Chlamydia/Chlamydophila group</taxon>
        <taxon>Chlamydia</taxon>
    </lineage>
</organism>
<evidence type="ECO:0000256" key="5">
    <source>
        <dbReference type="HAMAP-Rule" id="MF_00514"/>
    </source>
</evidence>
<dbReference type="HAMAP" id="MF_00514">
    <property type="entry name" value="Ribosomal_bL35"/>
    <property type="match status" value="1"/>
</dbReference>
<dbReference type="InterPro" id="IPR001706">
    <property type="entry name" value="Ribosomal_bL35"/>
</dbReference>
<dbReference type="AlphaFoldDB" id="A0AA34RC92"/>
<proteinExistence type="inferred from homology"/>